<keyword evidence="3" id="KW-1185">Reference proteome</keyword>
<feature type="domain" description="Heterokaryon incompatibility" evidence="1">
    <location>
        <begin position="24"/>
        <end position="116"/>
    </location>
</feature>
<feature type="non-terminal residue" evidence="2">
    <location>
        <position position="232"/>
    </location>
</feature>
<reference evidence="3" key="1">
    <citation type="submission" date="2014-04" db="EMBL/GenBank/DDBJ databases">
        <title>Evolutionary Origins and Diversification of the Mycorrhizal Mutualists.</title>
        <authorList>
            <consortium name="DOE Joint Genome Institute"/>
            <consortium name="Mycorrhizal Genomics Consortium"/>
            <person name="Kohler A."/>
            <person name="Kuo A."/>
            <person name="Nagy L.G."/>
            <person name="Floudas D."/>
            <person name="Copeland A."/>
            <person name="Barry K.W."/>
            <person name="Cichocki N."/>
            <person name="Veneault-Fourrey C."/>
            <person name="LaButti K."/>
            <person name="Lindquist E.A."/>
            <person name="Lipzen A."/>
            <person name="Lundell T."/>
            <person name="Morin E."/>
            <person name="Murat C."/>
            <person name="Riley R."/>
            <person name="Ohm R."/>
            <person name="Sun H."/>
            <person name="Tunlid A."/>
            <person name="Henrissat B."/>
            <person name="Grigoriev I.V."/>
            <person name="Hibbett D.S."/>
            <person name="Martin F."/>
        </authorList>
    </citation>
    <scope>NUCLEOTIDE SEQUENCE [LARGE SCALE GENOMIC DNA]</scope>
    <source>
        <strain evidence="3">FD-334 SS-4</strain>
    </source>
</reference>
<dbReference type="Pfam" id="PF06985">
    <property type="entry name" value="HET"/>
    <property type="match status" value="1"/>
</dbReference>
<dbReference type="STRING" id="945553.A0A0D2PKL3"/>
<dbReference type="PANTHER" id="PTHR10622">
    <property type="entry name" value="HET DOMAIN-CONTAINING PROTEIN"/>
    <property type="match status" value="1"/>
</dbReference>
<dbReference type="PANTHER" id="PTHR10622:SF12">
    <property type="entry name" value="HET DOMAIN-CONTAINING PROTEIN"/>
    <property type="match status" value="1"/>
</dbReference>
<evidence type="ECO:0000313" key="3">
    <source>
        <dbReference type="Proteomes" id="UP000054270"/>
    </source>
</evidence>
<dbReference type="Proteomes" id="UP000054270">
    <property type="component" value="Unassembled WGS sequence"/>
</dbReference>
<sequence length="232" mass="25812">MDVFSNGPGTKAALASYTSTASRYAILSHTWIREVPGDVVYRDWHVRARNERGYTKIAKFCEIAAGEHGLTFGWMDTVCINKESSSELDESIRAMYRWYHGAAVCVAYLAETQDVGGMHADAWFTRGWTLQELLAPKKVAFYNKEWMHMGSLGPDEPLLLEELLESQIEKATTLTGAELAVTKGRYIAGGGSMSSFRVMQLAAMRTVTREEDKAYSIMGLLDVQITISYGEG</sequence>
<dbReference type="AlphaFoldDB" id="A0A0D2PKL3"/>
<proteinExistence type="predicted"/>
<name>A0A0D2PKL3_HYPSF</name>
<gene>
    <name evidence="2" type="ORF">HYPSUDRAFT_142140</name>
</gene>
<dbReference type="InterPro" id="IPR010730">
    <property type="entry name" value="HET"/>
</dbReference>
<accession>A0A0D2PKL3</accession>
<dbReference type="OMA" id="HTWIREV"/>
<dbReference type="OrthoDB" id="5303367at2759"/>
<evidence type="ECO:0000313" key="2">
    <source>
        <dbReference type="EMBL" id="KJA20515.1"/>
    </source>
</evidence>
<protein>
    <recommendedName>
        <fullName evidence="1">Heterokaryon incompatibility domain-containing protein</fullName>
    </recommendedName>
</protein>
<dbReference type="EMBL" id="KN817566">
    <property type="protein sequence ID" value="KJA20515.1"/>
    <property type="molecule type" value="Genomic_DNA"/>
</dbReference>
<organism evidence="2 3">
    <name type="scientific">Hypholoma sublateritium (strain FD-334 SS-4)</name>
    <dbReference type="NCBI Taxonomy" id="945553"/>
    <lineage>
        <taxon>Eukaryota</taxon>
        <taxon>Fungi</taxon>
        <taxon>Dikarya</taxon>
        <taxon>Basidiomycota</taxon>
        <taxon>Agaricomycotina</taxon>
        <taxon>Agaricomycetes</taxon>
        <taxon>Agaricomycetidae</taxon>
        <taxon>Agaricales</taxon>
        <taxon>Agaricineae</taxon>
        <taxon>Strophariaceae</taxon>
        <taxon>Hypholoma</taxon>
    </lineage>
</organism>
<evidence type="ECO:0000259" key="1">
    <source>
        <dbReference type="Pfam" id="PF06985"/>
    </source>
</evidence>